<dbReference type="Proteomes" id="UP000067626">
    <property type="component" value="Chromosome"/>
</dbReference>
<evidence type="ECO:0000256" key="3">
    <source>
        <dbReference type="SAM" id="MobiDB-lite"/>
    </source>
</evidence>
<dbReference type="PATRIC" id="fig|52.7.peg.7625"/>
<proteinExistence type="predicted"/>
<dbReference type="InterPro" id="IPR009057">
    <property type="entry name" value="Homeodomain-like_sf"/>
</dbReference>
<dbReference type="Gene3D" id="1.10.10.60">
    <property type="entry name" value="Homeodomain-like"/>
    <property type="match status" value="1"/>
</dbReference>
<dbReference type="AlphaFoldDB" id="A0A0K1EPZ4"/>
<dbReference type="STRING" id="52.CMC5_069440"/>
<dbReference type="GO" id="GO:0043565">
    <property type="term" value="F:sequence-specific DNA binding"/>
    <property type="evidence" value="ECO:0007669"/>
    <property type="project" value="InterPro"/>
</dbReference>
<organism evidence="5 6">
    <name type="scientific">Chondromyces crocatus</name>
    <dbReference type="NCBI Taxonomy" id="52"/>
    <lineage>
        <taxon>Bacteria</taxon>
        <taxon>Pseudomonadati</taxon>
        <taxon>Myxococcota</taxon>
        <taxon>Polyangia</taxon>
        <taxon>Polyangiales</taxon>
        <taxon>Polyangiaceae</taxon>
        <taxon>Chondromyces</taxon>
    </lineage>
</organism>
<evidence type="ECO:0000259" key="4">
    <source>
        <dbReference type="PROSITE" id="PS01124"/>
    </source>
</evidence>
<evidence type="ECO:0000256" key="2">
    <source>
        <dbReference type="ARBA" id="ARBA00023163"/>
    </source>
</evidence>
<sequence>MTPERAQPGPTAGIHDEILHRASRLTATDGFTTTAIPFLSLIRSSRTTTTSHGILDPSLCLVVQGEKRLHIATRTFDYGPGSYVVSVMDFPTSGQITRASRPAPYIGLRITLTPKELAAIIVEARLQLLDETLVPGPSVFIGDADAALQRSVLRLLQLLDDPQDTDFLAASAKREVLYRLLRGPLGPTLVRCILQKDLRIERAIAWLKDHFDEPLRIEALARASHMSVSSLQHKFKAATTMGPLQFQKQLRLHEARRLLLMGGVDAGGAAYRVGYESPSQFSREYRRLFGSPPLQDVKRQRSRPDPEKFHATREERTEP</sequence>
<dbReference type="Pfam" id="PF06719">
    <property type="entry name" value="AraC_N"/>
    <property type="match status" value="1"/>
</dbReference>
<dbReference type="PANTHER" id="PTHR43436">
    <property type="entry name" value="ARAC-FAMILY TRANSCRIPTIONAL REGULATOR"/>
    <property type="match status" value="1"/>
</dbReference>
<feature type="compositionally biased region" description="Basic and acidic residues" evidence="3">
    <location>
        <begin position="296"/>
        <end position="319"/>
    </location>
</feature>
<dbReference type="PROSITE" id="PS01124">
    <property type="entry name" value="HTH_ARAC_FAMILY_2"/>
    <property type="match status" value="1"/>
</dbReference>
<evidence type="ECO:0000313" key="5">
    <source>
        <dbReference type="EMBL" id="AKT42717.1"/>
    </source>
</evidence>
<dbReference type="OrthoDB" id="9802263at2"/>
<dbReference type="GO" id="GO:0003700">
    <property type="term" value="F:DNA-binding transcription factor activity"/>
    <property type="evidence" value="ECO:0007669"/>
    <property type="project" value="InterPro"/>
</dbReference>
<name>A0A0K1EPZ4_CHOCO</name>
<gene>
    <name evidence="5" type="primary">araC</name>
    <name evidence="5" type="ORF">CMC5_069440</name>
</gene>
<feature type="domain" description="HTH araC/xylS-type" evidence="4">
    <location>
        <begin position="201"/>
        <end position="299"/>
    </location>
</feature>
<feature type="region of interest" description="Disordered" evidence="3">
    <location>
        <begin position="289"/>
        <end position="319"/>
    </location>
</feature>
<keyword evidence="6" id="KW-1185">Reference proteome</keyword>
<reference evidence="5 6" key="1">
    <citation type="submission" date="2015-07" db="EMBL/GenBank/DDBJ databases">
        <title>Genome analysis of myxobacterium Chondromyces crocatus Cm c5 reveals a high potential for natural compound synthesis and the genetic basis for the loss of fruiting body formation.</title>
        <authorList>
            <person name="Zaburannyi N."/>
            <person name="Bunk B."/>
            <person name="Maier J."/>
            <person name="Overmann J."/>
            <person name="Mueller R."/>
        </authorList>
    </citation>
    <scope>NUCLEOTIDE SEQUENCE [LARGE SCALE GENOMIC DNA]</scope>
    <source>
        <strain evidence="5 6">Cm c5</strain>
    </source>
</reference>
<dbReference type="PANTHER" id="PTHR43436:SF1">
    <property type="entry name" value="TRANSCRIPTIONAL REGULATORY PROTEIN"/>
    <property type="match status" value="1"/>
</dbReference>
<accession>A0A0K1EPZ4</accession>
<evidence type="ECO:0000313" key="6">
    <source>
        <dbReference type="Proteomes" id="UP000067626"/>
    </source>
</evidence>
<dbReference type="InterPro" id="IPR009594">
    <property type="entry name" value="Tscrpt_reg_HTH_AraC_N"/>
</dbReference>
<keyword evidence="2" id="KW-0804">Transcription</keyword>
<dbReference type="InterPro" id="IPR018060">
    <property type="entry name" value="HTH_AraC"/>
</dbReference>
<dbReference type="Pfam" id="PF12833">
    <property type="entry name" value="HTH_18"/>
    <property type="match status" value="1"/>
</dbReference>
<evidence type="ECO:0000256" key="1">
    <source>
        <dbReference type="ARBA" id="ARBA00023015"/>
    </source>
</evidence>
<protein>
    <submittedName>
        <fullName evidence="5">AraC family transcriptional regulator</fullName>
    </submittedName>
</protein>
<dbReference type="KEGG" id="ccro:CMC5_069440"/>
<dbReference type="SMART" id="SM00342">
    <property type="entry name" value="HTH_ARAC"/>
    <property type="match status" value="1"/>
</dbReference>
<dbReference type="EMBL" id="CP012159">
    <property type="protein sequence ID" value="AKT42717.1"/>
    <property type="molecule type" value="Genomic_DNA"/>
</dbReference>
<dbReference type="SUPFAM" id="SSF46689">
    <property type="entry name" value="Homeodomain-like"/>
    <property type="match status" value="2"/>
</dbReference>
<keyword evidence="1" id="KW-0805">Transcription regulation</keyword>
<dbReference type="RefSeq" id="WP_050434301.1">
    <property type="nucleotide sequence ID" value="NZ_CP012159.1"/>
</dbReference>